<keyword evidence="1" id="KW-0812">Transmembrane</keyword>
<feature type="transmembrane region" description="Helical" evidence="1">
    <location>
        <begin position="38"/>
        <end position="55"/>
    </location>
</feature>
<dbReference type="PIRSF" id="PIRSF020606">
    <property type="entry name" value="UCP020606"/>
    <property type="match status" value="1"/>
</dbReference>
<keyword evidence="1" id="KW-1133">Transmembrane helix</keyword>
<dbReference type="Proteomes" id="UP000199581">
    <property type="component" value="Unassembled WGS sequence"/>
</dbReference>
<accession>A0A8G2FCM9</accession>
<dbReference type="AlphaFoldDB" id="A0A8G2FCM9"/>
<proteinExistence type="predicted"/>
<evidence type="ECO:0000313" key="3">
    <source>
        <dbReference type="Proteomes" id="UP000199581"/>
    </source>
</evidence>
<feature type="transmembrane region" description="Helical" evidence="1">
    <location>
        <begin position="190"/>
        <end position="211"/>
    </location>
</feature>
<feature type="transmembrane region" description="Helical" evidence="1">
    <location>
        <begin position="12"/>
        <end position="32"/>
    </location>
</feature>
<reference evidence="2 3" key="1">
    <citation type="submission" date="2016-10" db="EMBL/GenBank/DDBJ databases">
        <authorList>
            <person name="Varghese N."/>
            <person name="Submissions S."/>
        </authorList>
    </citation>
    <scope>NUCLEOTIDE SEQUENCE [LARGE SCALE GENOMIC DNA]</scope>
    <source>
        <strain evidence="2 3">DSM 1741</strain>
    </source>
</reference>
<dbReference type="InterPro" id="IPR014509">
    <property type="entry name" value="YjdF-like"/>
</dbReference>
<feature type="transmembrane region" description="Helical" evidence="1">
    <location>
        <begin position="140"/>
        <end position="160"/>
    </location>
</feature>
<dbReference type="OrthoDB" id="9786473at2"/>
<keyword evidence="1" id="KW-0472">Membrane</keyword>
<keyword evidence="3" id="KW-1185">Reference proteome</keyword>
<dbReference type="EMBL" id="FOTO01000001">
    <property type="protein sequence ID" value="SFL27523.1"/>
    <property type="molecule type" value="Genomic_DNA"/>
</dbReference>
<name>A0A8G2FCM9_DESNO</name>
<comment type="caution">
    <text evidence="2">The sequence shown here is derived from an EMBL/GenBank/DDBJ whole genome shotgun (WGS) entry which is preliminary data.</text>
</comment>
<feature type="transmembrane region" description="Helical" evidence="1">
    <location>
        <begin position="111"/>
        <end position="128"/>
    </location>
</feature>
<organism evidence="2 3">
    <name type="scientific">Desulfomicrobium norvegicum (strain DSM 1741 / NCIMB 8310)</name>
    <name type="common">Desulfovibrio baculatus (strain Norway 4)</name>
    <name type="synonym">Desulfovibrio desulfuricans (strain Norway 4)</name>
    <dbReference type="NCBI Taxonomy" id="52561"/>
    <lineage>
        <taxon>Bacteria</taxon>
        <taxon>Pseudomonadati</taxon>
        <taxon>Thermodesulfobacteriota</taxon>
        <taxon>Desulfovibrionia</taxon>
        <taxon>Desulfovibrionales</taxon>
        <taxon>Desulfomicrobiaceae</taxon>
        <taxon>Desulfomicrobium</taxon>
    </lineage>
</organism>
<dbReference type="InterPro" id="IPR058534">
    <property type="entry name" value="YjdF"/>
</dbReference>
<evidence type="ECO:0000256" key="1">
    <source>
        <dbReference type="SAM" id="Phobius"/>
    </source>
</evidence>
<evidence type="ECO:0000313" key="2">
    <source>
        <dbReference type="EMBL" id="SFL27523.1"/>
    </source>
</evidence>
<feature type="transmembrane region" description="Helical" evidence="1">
    <location>
        <begin position="62"/>
        <end position="83"/>
    </location>
</feature>
<protein>
    <submittedName>
        <fullName evidence="2">Putative membrane protein</fullName>
    </submittedName>
</protein>
<sequence length="249" mass="28934">MRWMQIATHRTYLLCLTLLFFVEFIFLAFDPYDRKDWLLENVLVAMFLLVLLLTAKKFPLSRISYTLIFIFLAIHEIGSHYTYSEVPYDAWFSSAFGTTFNELVGWERNNFDRIVHFLYGLLLAYPIREVYFRVARADGFWGYFLPLDFAMSTSMLYELIEWGAAEFFGGELGVAYLGTQGDVWDAHKDMLLASIGALIAMLVTLGMNMYLQKDFAREWSRSLTVKHPEPLGEDEIARMLEGQRGSDRV</sequence>
<dbReference type="Pfam" id="PF09997">
    <property type="entry name" value="DUF2238"/>
    <property type="match status" value="1"/>
</dbReference>
<gene>
    <name evidence="2" type="ORF">SAMN05421830_101293</name>
</gene>